<accession>A0A8S5VTX7</accession>
<dbReference type="EMBL" id="BK035399">
    <property type="protein sequence ID" value="DAG98348.1"/>
    <property type="molecule type" value="Genomic_DNA"/>
</dbReference>
<organism evidence="1">
    <name type="scientific">Tectiviridae sp</name>
    <dbReference type="NCBI Taxonomy" id="2831614"/>
    <lineage>
        <taxon>Viruses</taxon>
        <taxon>Varidnaviria</taxon>
        <taxon>Bamfordvirae</taxon>
        <taxon>Preplasmiviricota</taxon>
        <taxon>Prepoliviricotina</taxon>
        <taxon>Tectiliviricetes</taxon>
        <taxon>Kalamavirales</taxon>
        <taxon>Tectiviridae</taxon>
    </lineage>
</organism>
<evidence type="ECO:0000313" key="1">
    <source>
        <dbReference type="EMBL" id="DAG98348.1"/>
    </source>
</evidence>
<reference evidence="1" key="1">
    <citation type="journal article" date="2021" name="Proc. Natl. Acad. Sci. U.S.A.">
        <title>A Catalog of Tens of Thousands of Viruses from Human Metagenomes Reveals Hidden Associations with Chronic Diseases.</title>
        <authorList>
            <person name="Tisza M.J."/>
            <person name="Buck C.B."/>
        </authorList>
    </citation>
    <scope>NUCLEOTIDE SEQUENCE</scope>
    <source>
        <strain evidence="1">CtUCb13</strain>
    </source>
</reference>
<protein>
    <submittedName>
        <fullName evidence="1">Uncharacterized protein</fullName>
    </submittedName>
</protein>
<proteinExistence type="predicted"/>
<name>A0A8S5VTX7_9VIRU</name>
<sequence length="45" mass="5190">MKKELNVSSFFIFSYFSSPQKIVVGIRLAGKNEMNNIMLCNYIIT</sequence>